<evidence type="ECO:0000313" key="1">
    <source>
        <dbReference type="EMBL" id="CDL80268.1"/>
    </source>
</evidence>
<sequence>MWIRHRLPVQALLSRQYLSNKLKEKLSLEKLSLQKTAERPFIILIMLRQS</sequence>
<reference evidence="1 2" key="1">
    <citation type="submission" date="2013-11" db="EMBL/GenBank/DDBJ databases">
        <title>Draft genome sequence and annotation of the entomopathogenic bacterium, Xenorhabdus cabanillasi strain JM26.</title>
        <authorList>
            <person name="Gualtieri M."/>
            <person name="Ogier J.C."/>
            <person name="Pages S."/>
            <person name="Givaudan A."/>
            <person name="Gaudriault S."/>
        </authorList>
    </citation>
    <scope>NUCLEOTIDE SEQUENCE [LARGE SCALE GENOMIC DNA]</scope>
    <source>
        <strain evidence="1 2">JM26</strain>
    </source>
</reference>
<dbReference type="Proteomes" id="UP000019197">
    <property type="component" value="Unassembled WGS sequence"/>
</dbReference>
<organism evidence="1 2">
    <name type="scientific">Xenorhabdus cabanillasii JM26</name>
    <dbReference type="NCBI Taxonomy" id="1427517"/>
    <lineage>
        <taxon>Bacteria</taxon>
        <taxon>Pseudomonadati</taxon>
        <taxon>Pseudomonadota</taxon>
        <taxon>Gammaproteobacteria</taxon>
        <taxon>Enterobacterales</taxon>
        <taxon>Morganellaceae</taxon>
        <taxon>Xenorhabdus</taxon>
    </lineage>
</organism>
<dbReference type="AlphaFoldDB" id="W1IQZ6"/>
<name>W1IQZ6_9GAMM</name>
<gene>
    <name evidence="1" type="ORF">XCR1_1430030</name>
</gene>
<dbReference type="EMBL" id="CBXE010000050">
    <property type="protein sequence ID" value="CDL80268.1"/>
    <property type="molecule type" value="Genomic_DNA"/>
</dbReference>
<evidence type="ECO:0000313" key="2">
    <source>
        <dbReference type="Proteomes" id="UP000019197"/>
    </source>
</evidence>
<comment type="caution">
    <text evidence="1">The sequence shown here is derived from an EMBL/GenBank/DDBJ whole genome shotgun (WGS) entry which is preliminary data.</text>
</comment>
<accession>W1IQZ6</accession>
<protein>
    <submittedName>
        <fullName evidence="1">Uncharacterized protein</fullName>
    </submittedName>
</protein>
<proteinExistence type="predicted"/>